<dbReference type="InterPro" id="IPR005467">
    <property type="entry name" value="His_kinase_dom"/>
</dbReference>
<organism evidence="13 14">
    <name type="scientific">Wocania arenilitoris</name>
    <dbReference type="NCBI Taxonomy" id="2044858"/>
    <lineage>
        <taxon>Bacteria</taxon>
        <taxon>Pseudomonadati</taxon>
        <taxon>Bacteroidota</taxon>
        <taxon>Flavobacteriia</taxon>
        <taxon>Flavobacteriales</taxon>
        <taxon>Flavobacteriaceae</taxon>
        <taxon>Wocania</taxon>
    </lineage>
</organism>
<dbReference type="InterPro" id="IPR004358">
    <property type="entry name" value="Sig_transdc_His_kin-like_C"/>
</dbReference>
<dbReference type="Pfam" id="PF12833">
    <property type="entry name" value="HTH_18"/>
    <property type="match status" value="1"/>
</dbReference>
<dbReference type="InterPro" id="IPR013783">
    <property type="entry name" value="Ig-like_fold"/>
</dbReference>
<keyword evidence="6" id="KW-0805">Transcription regulation</keyword>
<dbReference type="EMBL" id="JAKKDU010000006">
    <property type="protein sequence ID" value="MCF7567974.1"/>
    <property type="molecule type" value="Genomic_DNA"/>
</dbReference>
<dbReference type="PANTHER" id="PTHR43547:SF2">
    <property type="entry name" value="HYBRID SIGNAL TRANSDUCTION HISTIDINE KINASE C"/>
    <property type="match status" value="1"/>
</dbReference>
<feature type="modified residue" description="4-aspartylphosphate" evidence="9">
    <location>
        <position position="1169"/>
    </location>
</feature>
<dbReference type="SUPFAM" id="SSF52172">
    <property type="entry name" value="CheY-like"/>
    <property type="match status" value="1"/>
</dbReference>
<evidence type="ECO:0000256" key="7">
    <source>
        <dbReference type="ARBA" id="ARBA00023125"/>
    </source>
</evidence>
<feature type="domain" description="HTH araC/xylS-type" evidence="10">
    <location>
        <begin position="1268"/>
        <end position="1367"/>
    </location>
</feature>
<keyword evidence="3 9" id="KW-0597">Phosphoprotein</keyword>
<dbReference type="SUPFAM" id="SSF55874">
    <property type="entry name" value="ATPase domain of HSP90 chaperone/DNA topoisomerase II/histidine kinase"/>
    <property type="match status" value="1"/>
</dbReference>
<gene>
    <name evidence="13" type="ORF">L3X37_06285</name>
</gene>
<dbReference type="SMART" id="SM00448">
    <property type="entry name" value="REC"/>
    <property type="match status" value="1"/>
</dbReference>
<dbReference type="FunFam" id="3.30.565.10:FF:000006">
    <property type="entry name" value="Sensor histidine kinase WalK"/>
    <property type="match status" value="1"/>
</dbReference>
<evidence type="ECO:0000256" key="5">
    <source>
        <dbReference type="ARBA" id="ARBA00022777"/>
    </source>
</evidence>
<dbReference type="EC" id="2.7.13.3" evidence="2"/>
<reference evidence="13" key="1">
    <citation type="submission" date="2022-01" db="EMBL/GenBank/DDBJ databases">
        <title>Draft genome sequence of Sabulilitoribacter arenilitoris KCTC 52401.</title>
        <authorList>
            <person name="Oh J.-S."/>
        </authorList>
    </citation>
    <scope>NUCLEOTIDE SEQUENCE</scope>
    <source>
        <strain evidence="13">HMF6543</strain>
    </source>
</reference>
<dbReference type="Gene3D" id="1.10.287.130">
    <property type="match status" value="1"/>
</dbReference>
<evidence type="ECO:0000256" key="4">
    <source>
        <dbReference type="ARBA" id="ARBA00022679"/>
    </source>
</evidence>
<feature type="domain" description="Response regulatory" evidence="12">
    <location>
        <begin position="1121"/>
        <end position="1236"/>
    </location>
</feature>
<dbReference type="Pfam" id="PF00512">
    <property type="entry name" value="HisKA"/>
    <property type="match status" value="1"/>
</dbReference>
<dbReference type="SUPFAM" id="SSF47384">
    <property type="entry name" value="Homodimeric domain of signal transducing histidine kinase"/>
    <property type="match status" value="1"/>
</dbReference>
<dbReference type="Pfam" id="PF00072">
    <property type="entry name" value="Response_reg"/>
    <property type="match status" value="1"/>
</dbReference>
<dbReference type="InterPro" id="IPR009057">
    <property type="entry name" value="Homeodomain-like_sf"/>
</dbReference>
<dbReference type="SUPFAM" id="SSF46689">
    <property type="entry name" value="Homeodomain-like"/>
    <property type="match status" value="1"/>
</dbReference>
<dbReference type="InterPro" id="IPR018060">
    <property type="entry name" value="HTH_AraC"/>
</dbReference>
<evidence type="ECO:0000313" key="14">
    <source>
        <dbReference type="Proteomes" id="UP001199795"/>
    </source>
</evidence>
<dbReference type="Gene3D" id="1.10.10.60">
    <property type="entry name" value="Homeodomain-like"/>
    <property type="match status" value="1"/>
</dbReference>
<dbReference type="Gene3D" id="2.130.10.10">
    <property type="entry name" value="YVTN repeat-like/Quinoprotein amine dehydrogenase"/>
    <property type="match status" value="2"/>
</dbReference>
<accession>A0AAE3EPX9</accession>
<dbReference type="InterPro" id="IPR036097">
    <property type="entry name" value="HisK_dim/P_sf"/>
</dbReference>
<feature type="domain" description="Histidine kinase" evidence="11">
    <location>
        <begin position="861"/>
        <end position="1078"/>
    </location>
</feature>
<evidence type="ECO:0000256" key="3">
    <source>
        <dbReference type="ARBA" id="ARBA00022553"/>
    </source>
</evidence>
<dbReference type="GO" id="GO:0003700">
    <property type="term" value="F:DNA-binding transcription factor activity"/>
    <property type="evidence" value="ECO:0007669"/>
    <property type="project" value="InterPro"/>
</dbReference>
<dbReference type="PANTHER" id="PTHR43547">
    <property type="entry name" value="TWO-COMPONENT HISTIDINE KINASE"/>
    <property type="match status" value="1"/>
</dbReference>
<dbReference type="InterPro" id="IPR011123">
    <property type="entry name" value="Y_Y_Y"/>
</dbReference>
<dbReference type="Pfam" id="PF07494">
    <property type="entry name" value="Reg_prop"/>
    <property type="match status" value="4"/>
</dbReference>
<dbReference type="SMART" id="SM00387">
    <property type="entry name" value="HATPase_c"/>
    <property type="match status" value="1"/>
</dbReference>
<evidence type="ECO:0000256" key="8">
    <source>
        <dbReference type="ARBA" id="ARBA00023163"/>
    </source>
</evidence>
<dbReference type="PROSITE" id="PS01124">
    <property type="entry name" value="HTH_ARAC_FAMILY_2"/>
    <property type="match status" value="1"/>
</dbReference>
<keyword evidence="4" id="KW-0808">Transferase</keyword>
<dbReference type="SUPFAM" id="SSF63829">
    <property type="entry name" value="Calcium-dependent phosphotriesterase"/>
    <property type="match status" value="3"/>
</dbReference>
<proteinExistence type="predicted"/>
<evidence type="ECO:0000256" key="6">
    <source>
        <dbReference type="ARBA" id="ARBA00023015"/>
    </source>
</evidence>
<protein>
    <recommendedName>
        <fullName evidence="2">histidine kinase</fullName>
        <ecNumber evidence="2">2.7.13.3</ecNumber>
    </recommendedName>
</protein>
<dbReference type="FunFam" id="1.10.287.130:FF:000045">
    <property type="entry name" value="Two-component system sensor histidine kinase/response regulator"/>
    <property type="match status" value="1"/>
</dbReference>
<dbReference type="InterPro" id="IPR001789">
    <property type="entry name" value="Sig_transdc_resp-reg_receiver"/>
</dbReference>
<dbReference type="Proteomes" id="UP001199795">
    <property type="component" value="Unassembled WGS sequence"/>
</dbReference>
<dbReference type="Gene3D" id="2.60.40.10">
    <property type="entry name" value="Immunoglobulins"/>
    <property type="match status" value="1"/>
</dbReference>
<evidence type="ECO:0000256" key="1">
    <source>
        <dbReference type="ARBA" id="ARBA00000085"/>
    </source>
</evidence>
<sequence length="1370" mass="157511">MINKLTILNNLRIFILLLPIALFSQNDKLLFEEFVIEDGLASVNCILKDKNGFMWFGGTHGLYRYDGYKFKAFTSNENDINSLSNNNITCLFEDLNGFLWVGTMQGGLNKYNPFNESFSNYKNTKNNSAYTTNHITSIAEDQYHTIWFGTFGDGLYALNTNTKTYKKYNQDIHNANTISDDNIFSIAIKNENIWITSNAGILDCFNINTKKFNHYKYSDTNYHSTRTGQRICFDSFNNLWIGTENNGVYKFNISNKTLKHFKNENNESSINSNEITDIKEGLPGEIWITTYGGLNLLNTNTNEVQVYKNDVYNKYSITNNVSYCLFIDDNKSLWMGMGDGTVNKTKHSSFELYQASILKETSSLSFNVVTSLFMSDSILWVGTGGGGLDKLNLKTNTFSNFKENPKSNTSIPSNIVMNVIEDQNKNIWIGGFNRSIIGYKKENTNIFIEAEFDESNTSNSKNNLVFDLVEDNHDNIWIATYNEGLYRYHKTSKTFTNYKIENGLISNSLLCLLYDSTGKLWIGSLNKGYQVFDIKKNKFLTLTELGINNDTKIKYPIKAIFEDHLKNIWFATEGGGTYQFNPNKKHFNKLSTEQGLPSNSIYGIIQDNTNNFWFSTNKGIVTYNPENKKILTYNTYDGLPTNDFESGAIAKSEDGKLFFGSKRGLVAFYPNLLNTQSTPINLKLTNFRLFNEDIEVNEAIESYVPLDSSIMYTKNIKLPYFLNNFTFEFATPGYSSPHNVKYEYKLEGLDDRWITTTSERHFANYSNVPPSSYTFRVKAIEENSLEQNSFIEKQIRIHITPVWWQTKLAYLIYTFLLGALIYFIYDNVKNRDRLKNQLLLEKYKHEKDEEVHQSKINFFTTISHELRTSLTLILAPLEELTKIRNLNNRTSNLVMTMNRNGQRLLNLVTQILDFRKMESSVAKLKVTEIAIKDFFDELCIPFYQYANEKNIQFQLTVSNSCEKGWIDTNKLEIIVYNILSNAFKFARSKIDINVDLDEKDERLIIKIKDNGYGISNENISKIFQDFFQVKSKGKDSTNGSGIGLAITKNLIDIHYGEILVKSELKEFTIFNIIIPITKTFYRENEIVDSILDIDASMNVIEEELIFEDTKVKESTPDKKPILLIVEDNFEIRNLIKVRFLKDYKVIISSNGIEGCDKALAIIPDIIISDIMMPEMNGLELCKKLKSDSRTSHIPIILLTARGSHTFQMEGLEYGADDYITKPFNLELLNIRVNNLIESRKVLRDTFRKEALLRPKDVTINNVDEIFIEKIMGIIEEHMSDSKFSVSKLASEIGMSHSVLYRKIMALSGQNVNEFLKTIRLTRAAQLITDSDHSINEISDMTGFSNPKYFSTCFKKKYSLTPTKYREQGSN</sequence>
<dbReference type="PRINTS" id="PR00344">
    <property type="entry name" value="BCTRLSENSOR"/>
</dbReference>
<dbReference type="SMART" id="SM00388">
    <property type="entry name" value="HisKA"/>
    <property type="match status" value="1"/>
</dbReference>
<dbReference type="PROSITE" id="PS00041">
    <property type="entry name" value="HTH_ARAC_FAMILY_1"/>
    <property type="match status" value="1"/>
</dbReference>
<evidence type="ECO:0000256" key="2">
    <source>
        <dbReference type="ARBA" id="ARBA00012438"/>
    </source>
</evidence>
<dbReference type="InterPro" id="IPR003661">
    <property type="entry name" value="HisK_dim/P_dom"/>
</dbReference>
<dbReference type="CDD" id="cd00082">
    <property type="entry name" value="HisKA"/>
    <property type="match status" value="1"/>
</dbReference>
<evidence type="ECO:0000259" key="12">
    <source>
        <dbReference type="PROSITE" id="PS50110"/>
    </source>
</evidence>
<comment type="catalytic activity">
    <reaction evidence="1">
        <text>ATP + protein L-histidine = ADP + protein N-phospho-L-histidine.</text>
        <dbReference type="EC" id="2.7.13.3"/>
    </reaction>
</comment>
<keyword evidence="8" id="KW-0804">Transcription</keyword>
<dbReference type="InterPro" id="IPR003594">
    <property type="entry name" value="HATPase_dom"/>
</dbReference>
<dbReference type="InterPro" id="IPR015943">
    <property type="entry name" value="WD40/YVTN_repeat-like_dom_sf"/>
</dbReference>
<evidence type="ECO:0000259" key="11">
    <source>
        <dbReference type="PROSITE" id="PS50109"/>
    </source>
</evidence>
<dbReference type="Gene3D" id="3.40.50.2300">
    <property type="match status" value="1"/>
</dbReference>
<dbReference type="Gene3D" id="3.30.565.10">
    <property type="entry name" value="Histidine kinase-like ATPase, C-terminal domain"/>
    <property type="match status" value="1"/>
</dbReference>
<dbReference type="Pfam" id="PF02518">
    <property type="entry name" value="HATPase_c"/>
    <property type="match status" value="1"/>
</dbReference>
<dbReference type="InterPro" id="IPR018062">
    <property type="entry name" value="HTH_AraC-typ_CS"/>
</dbReference>
<dbReference type="Pfam" id="PF07495">
    <property type="entry name" value="Y_Y_Y"/>
    <property type="match status" value="1"/>
</dbReference>
<dbReference type="RefSeq" id="WP_237239321.1">
    <property type="nucleotide sequence ID" value="NZ_JAKKDU010000006.1"/>
</dbReference>
<dbReference type="GO" id="GO:0000155">
    <property type="term" value="F:phosphorelay sensor kinase activity"/>
    <property type="evidence" value="ECO:0007669"/>
    <property type="project" value="InterPro"/>
</dbReference>
<dbReference type="InterPro" id="IPR011006">
    <property type="entry name" value="CheY-like_superfamily"/>
</dbReference>
<dbReference type="InterPro" id="IPR011110">
    <property type="entry name" value="Reg_prop"/>
</dbReference>
<evidence type="ECO:0000259" key="10">
    <source>
        <dbReference type="PROSITE" id="PS01124"/>
    </source>
</evidence>
<keyword evidence="7" id="KW-0238">DNA-binding</keyword>
<name>A0AAE3EPX9_9FLAO</name>
<evidence type="ECO:0000256" key="9">
    <source>
        <dbReference type="PROSITE-ProRule" id="PRU00169"/>
    </source>
</evidence>
<comment type="caution">
    <text evidence="13">The sequence shown here is derived from an EMBL/GenBank/DDBJ whole genome shotgun (WGS) entry which is preliminary data.</text>
</comment>
<dbReference type="InterPro" id="IPR036890">
    <property type="entry name" value="HATPase_C_sf"/>
</dbReference>
<dbReference type="GO" id="GO:0043565">
    <property type="term" value="F:sequence-specific DNA binding"/>
    <property type="evidence" value="ECO:0007669"/>
    <property type="project" value="InterPro"/>
</dbReference>
<dbReference type="PROSITE" id="PS50109">
    <property type="entry name" value="HIS_KIN"/>
    <property type="match status" value="1"/>
</dbReference>
<dbReference type="SMART" id="SM00342">
    <property type="entry name" value="HTH_ARAC"/>
    <property type="match status" value="1"/>
</dbReference>
<evidence type="ECO:0000313" key="13">
    <source>
        <dbReference type="EMBL" id="MCF7567974.1"/>
    </source>
</evidence>
<keyword evidence="14" id="KW-1185">Reference proteome</keyword>
<dbReference type="PROSITE" id="PS50110">
    <property type="entry name" value="RESPONSE_REGULATORY"/>
    <property type="match status" value="1"/>
</dbReference>
<keyword evidence="5" id="KW-0418">Kinase</keyword>